<proteinExistence type="predicted"/>
<dbReference type="EMBL" id="CCYA01000065">
    <property type="protein sequence ID" value="CEH11893.1"/>
    <property type="molecule type" value="Genomic_DNA"/>
</dbReference>
<dbReference type="Proteomes" id="UP000054845">
    <property type="component" value="Unassembled WGS sequence"/>
</dbReference>
<dbReference type="OrthoDB" id="3365102at2759"/>
<feature type="compositionally biased region" description="Polar residues" evidence="1">
    <location>
        <begin position="369"/>
        <end position="382"/>
    </location>
</feature>
<evidence type="ECO:0000256" key="1">
    <source>
        <dbReference type="SAM" id="MobiDB-lite"/>
    </source>
</evidence>
<sequence>METAALHAQIATASMETDEIHSSLIQDSITAQRKKHKLDSTGDTWMASTEGSADGASTSGRRGRSSTYSGLGLGEHSAVADILQSNNGLHAGTASPQAASSLGVGISLTPSLANIIGEAAVNQQEQHHMPTVLQPSPYQAPDTPRVSGNMCVINDEGVIRRSSQAPMIEAPAGWICLRLIDTDIRAPQELFENQGLLASATFGPGPFFLDLQWCEMKLLLHWLRFARLPLLNRAEHRLMVTLAEAYRMERLQQALGKASDFRNMTPVERSSFDSSMMVEMEGLLTTLVLMTDISRPEEEGVNAASLARITYEAMVHRMDAALKDLWPGEKRLVSIEFRFPLSHARRHAISAVGNDLVREDAGQPGWDSMANSSSSGGRQTLWNSYRGDPGRQIFHRVFFDAVARRLYHDGERWNCVG</sequence>
<feature type="compositionally biased region" description="Low complexity" evidence="1">
    <location>
        <begin position="51"/>
        <end position="70"/>
    </location>
</feature>
<feature type="region of interest" description="Disordered" evidence="1">
    <location>
        <begin position="38"/>
        <end position="70"/>
    </location>
</feature>
<evidence type="ECO:0000313" key="3">
    <source>
        <dbReference type="Proteomes" id="UP000054845"/>
    </source>
</evidence>
<evidence type="ECO:0000313" key="2">
    <source>
        <dbReference type="EMBL" id="CEH11893.1"/>
    </source>
</evidence>
<feature type="compositionally biased region" description="Polar residues" evidence="1">
    <location>
        <begin position="41"/>
        <end position="50"/>
    </location>
</feature>
<feature type="region of interest" description="Disordered" evidence="1">
    <location>
        <begin position="363"/>
        <end position="382"/>
    </location>
</feature>
<protein>
    <submittedName>
        <fullName evidence="2">Uncharacterized protein</fullName>
    </submittedName>
</protein>
<reference evidence="2 3" key="1">
    <citation type="submission" date="2014-09" db="EMBL/GenBank/DDBJ databases">
        <authorList>
            <person name="Magalhaes I.L.F."/>
            <person name="Oliveira U."/>
            <person name="Santos F.R."/>
            <person name="Vidigal T.H.D.A."/>
            <person name="Brescovit A.D."/>
            <person name="Santos A.J."/>
        </authorList>
    </citation>
    <scope>NUCLEOTIDE SEQUENCE [LARGE SCALE GENOMIC DNA]</scope>
</reference>
<organism evidence="2 3">
    <name type="scientific">Ceraceosorus bombacis</name>
    <dbReference type="NCBI Taxonomy" id="401625"/>
    <lineage>
        <taxon>Eukaryota</taxon>
        <taxon>Fungi</taxon>
        <taxon>Dikarya</taxon>
        <taxon>Basidiomycota</taxon>
        <taxon>Ustilaginomycotina</taxon>
        <taxon>Exobasidiomycetes</taxon>
        <taxon>Ceraceosorales</taxon>
        <taxon>Ceraceosoraceae</taxon>
        <taxon>Ceraceosorus</taxon>
    </lineage>
</organism>
<keyword evidence="3" id="KW-1185">Reference proteome</keyword>
<name>A0A0P1B8P0_9BASI</name>
<dbReference type="AlphaFoldDB" id="A0A0P1B8P0"/>
<accession>A0A0P1B8P0</accession>